<protein>
    <submittedName>
        <fullName evidence="3">Hypothetical_protein</fullName>
    </submittedName>
</protein>
<feature type="region of interest" description="Disordered" evidence="1">
    <location>
        <begin position="129"/>
        <end position="153"/>
    </location>
</feature>
<gene>
    <name evidence="3" type="ORF">HINF_LOCUS23988</name>
    <name evidence="2" type="ORF">HINF_LOCUS30262</name>
</gene>
<keyword evidence="4" id="KW-1185">Reference proteome</keyword>
<organism evidence="2">
    <name type="scientific">Hexamita inflata</name>
    <dbReference type="NCBI Taxonomy" id="28002"/>
    <lineage>
        <taxon>Eukaryota</taxon>
        <taxon>Metamonada</taxon>
        <taxon>Diplomonadida</taxon>
        <taxon>Hexamitidae</taxon>
        <taxon>Hexamitinae</taxon>
        <taxon>Hexamita</taxon>
    </lineage>
</organism>
<proteinExistence type="predicted"/>
<evidence type="ECO:0000256" key="1">
    <source>
        <dbReference type="SAM" id="MobiDB-lite"/>
    </source>
</evidence>
<dbReference type="EMBL" id="CAXDID020000069">
    <property type="protein sequence ID" value="CAL6013852.1"/>
    <property type="molecule type" value="Genomic_DNA"/>
</dbReference>
<sequence>MLKNYKHGTVLWRRLSQHYITSTTPPDAQPKQPNLKRATLPKGEQQQVDMGDTQLLHATCCSSEEAASRSSVFLLKQRAHARNKIINWYDRLEHQHEVLREYVLLQKICGLHRTQIIFRYTHLTRPRQNRRIHQRQGEVAANSNQKHERSRRNNFCRKELEQDVAALSASKALTLLYKSRWTKTDTPSTRP</sequence>
<evidence type="ECO:0000313" key="4">
    <source>
        <dbReference type="Proteomes" id="UP001642409"/>
    </source>
</evidence>
<evidence type="ECO:0000313" key="3">
    <source>
        <dbReference type="EMBL" id="CAL6013852.1"/>
    </source>
</evidence>
<reference evidence="3 4" key="2">
    <citation type="submission" date="2024-07" db="EMBL/GenBank/DDBJ databases">
        <authorList>
            <person name="Akdeniz Z."/>
        </authorList>
    </citation>
    <scope>NUCLEOTIDE SEQUENCE [LARGE SCALE GENOMIC DNA]</scope>
</reference>
<comment type="caution">
    <text evidence="2">The sequence shown here is derived from an EMBL/GenBank/DDBJ whole genome shotgun (WGS) entry which is preliminary data.</text>
</comment>
<name>A0AA86PX32_9EUKA</name>
<dbReference type="Proteomes" id="UP001642409">
    <property type="component" value="Unassembled WGS sequence"/>
</dbReference>
<evidence type="ECO:0000313" key="2">
    <source>
        <dbReference type="EMBL" id="CAI9942617.1"/>
    </source>
</evidence>
<dbReference type="EMBL" id="CATOUU010000703">
    <property type="protein sequence ID" value="CAI9942617.1"/>
    <property type="molecule type" value="Genomic_DNA"/>
</dbReference>
<accession>A0AA86PX32</accession>
<dbReference type="AlphaFoldDB" id="A0AA86PX32"/>
<reference evidence="2" key="1">
    <citation type="submission" date="2023-06" db="EMBL/GenBank/DDBJ databases">
        <authorList>
            <person name="Kurt Z."/>
        </authorList>
    </citation>
    <scope>NUCLEOTIDE SEQUENCE</scope>
</reference>